<protein>
    <submittedName>
        <fullName evidence="2">Glycosyltransferase family 1 protein</fullName>
    </submittedName>
</protein>
<dbReference type="OrthoDB" id="7856752at2"/>
<feature type="region of interest" description="Disordered" evidence="1">
    <location>
        <begin position="379"/>
        <end position="412"/>
    </location>
</feature>
<feature type="region of interest" description="Disordered" evidence="1">
    <location>
        <begin position="255"/>
        <end position="282"/>
    </location>
</feature>
<dbReference type="Proteomes" id="UP000244755">
    <property type="component" value="Chromosome 1"/>
</dbReference>
<sequence length="957" mass="101565">MCATSCARSARPTGPRWRSGPSNPAPISSCRPVGAGEASRAVPPGASLEPPLQAAYPPTRPSRPASDFRCPCERSHGPSLHHRRPRSAGSPCLEAHRSLDPPDRAEHLHRHSGLRSRGPDMTSRVSGRRGKSKGISFRPHLAPECTERRPGLNSFPVRATSLPLERRRRRRHAGAGAARMGGVVVGHHRQHRQDLVLVGLQVVDLRLGAALLQIGDHQSTAGGVGDVAAEILERPGERPPLRCGEAETAEIDLRRDREQRSHRDQAGMPVLPAPIGGRGRPDDAGRARLAGARRHGDGVADLAAIEFGLSHQAADERAAEGAHALRGAGLGGDAAAAQVGAHQKLRRVEVADRLERAEPYLVGVAALRIDEDRVPVGAAQEGDAGRRAQGEPAAARAAAMRPGHARRPAAIGPGPFRVVRSLAVDPEGVAADPRIGPRRPAGILVAQERRLGTVAVLEHGLAAERHVPDARRGEGLRDGIPERVFRPGRGGQQGEAEREGGGGTRHRRGSPVKDQPQGSGPAPRAKRRLRGARPSRISTGRCVSLAPFGGARRLSRGESRRIAPLRLVRPLFKLSSRAPPSGGSAVLKRGFGSIMTAAGSMQWILAVPFLRDEGGDWIPRHVGGPHRFVTAPAPYDHDRSRAVTGASEWSDYLRHAWAAWRLVRAAPRGGAGVMTGFPQLAVTAALVKLVLGRRDVPLVAWCFNLGRTPGGWKARLARVVLGQVDVFVVHSRREIALYAEWLDLPRDRFVFVPLSIHDEPRETREDEAAPFVLAMGSANRDYATLVAATAPLGLPTVIVAGAHAVEGLDLPPTVTVRNGLTIAECHDLCGRARVNVVPLRNTDFTSGQVTVLEAMMLGKPVVATRAAGTEDYVVEGENGLLVPSQDPAALAAAIAALWDDPDARARLGAGARRTVQEGTTFRAVAPAMAAVLDAARVRAAGPSGAAVPGEPSRSPTG</sequence>
<dbReference type="PANTHER" id="PTHR12526">
    <property type="entry name" value="GLYCOSYLTRANSFERASE"/>
    <property type="match status" value="1"/>
</dbReference>
<evidence type="ECO:0000313" key="3">
    <source>
        <dbReference type="Proteomes" id="UP000244755"/>
    </source>
</evidence>
<proteinExistence type="predicted"/>
<dbReference type="EMBL" id="CP028843">
    <property type="protein sequence ID" value="AWB24689.1"/>
    <property type="molecule type" value="Genomic_DNA"/>
</dbReference>
<feature type="compositionally biased region" description="Basic and acidic residues" evidence="1">
    <location>
        <begin position="94"/>
        <end position="106"/>
    </location>
</feature>
<dbReference type="PANTHER" id="PTHR12526:SF590">
    <property type="entry name" value="ALPHA-MALTOSE-1-PHOSPHATE SYNTHASE"/>
    <property type="match status" value="1"/>
</dbReference>
<evidence type="ECO:0000256" key="1">
    <source>
        <dbReference type="SAM" id="MobiDB-lite"/>
    </source>
</evidence>
<dbReference type="GO" id="GO:0016757">
    <property type="term" value="F:glycosyltransferase activity"/>
    <property type="evidence" value="ECO:0007669"/>
    <property type="project" value="TreeGrafter"/>
</dbReference>
<gene>
    <name evidence="2" type="ORF">DA075_04935</name>
</gene>
<reference evidence="2 3" key="1">
    <citation type="submission" date="2018-04" db="EMBL/GenBank/DDBJ databases">
        <title>Methylobacterium sp. PR1016A genome.</title>
        <authorList>
            <person name="Park W."/>
        </authorList>
    </citation>
    <scope>NUCLEOTIDE SEQUENCE [LARGE SCALE GENOMIC DNA]</scope>
    <source>
        <strain evidence="2 3">PR1016A</strain>
    </source>
</reference>
<accession>A0A2R4WT26</accession>
<feature type="region of interest" description="Disordered" evidence="1">
    <location>
        <begin position="1"/>
        <end position="156"/>
    </location>
</feature>
<dbReference type="Gene3D" id="3.40.50.2000">
    <property type="entry name" value="Glycogen Phosphorylase B"/>
    <property type="match status" value="1"/>
</dbReference>
<dbReference type="AlphaFoldDB" id="A0A2R4WT26"/>
<dbReference type="KEGG" id="mee:DA075_04935"/>
<feature type="region of interest" description="Disordered" evidence="1">
    <location>
        <begin position="468"/>
        <end position="536"/>
    </location>
</feature>
<keyword evidence="3" id="KW-1185">Reference proteome</keyword>
<name>A0A2R4WT26_9HYPH</name>
<feature type="compositionally biased region" description="Low complexity" evidence="1">
    <location>
        <begin position="390"/>
        <end position="402"/>
    </location>
</feature>
<organism evidence="2 3">
    <name type="scientific">Methylobacterium currus</name>
    <dbReference type="NCBI Taxonomy" id="2051553"/>
    <lineage>
        <taxon>Bacteria</taxon>
        <taxon>Pseudomonadati</taxon>
        <taxon>Pseudomonadota</taxon>
        <taxon>Alphaproteobacteria</taxon>
        <taxon>Hyphomicrobiales</taxon>
        <taxon>Methylobacteriaceae</taxon>
        <taxon>Methylobacterium</taxon>
    </lineage>
</organism>
<keyword evidence="2" id="KW-0808">Transferase</keyword>
<feature type="compositionally biased region" description="Basic and acidic residues" evidence="1">
    <location>
        <begin position="468"/>
        <end position="485"/>
    </location>
</feature>
<feature type="compositionally biased region" description="Basic and acidic residues" evidence="1">
    <location>
        <begin position="255"/>
        <end position="265"/>
    </location>
</feature>
<feature type="compositionally biased region" description="Basic residues" evidence="1">
    <location>
        <begin position="524"/>
        <end position="533"/>
    </location>
</feature>
<dbReference type="Pfam" id="PF13692">
    <property type="entry name" value="Glyco_trans_1_4"/>
    <property type="match status" value="1"/>
</dbReference>
<dbReference type="SUPFAM" id="SSF53756">
    <property type="entry name" value="UDP-Glycosyltransferase/glycogen phosphorylase"/>
    <property type="match status" value="1"/>
</dbReference>
<evidence type="ECO:0000313" key="2">
    <source>
        <dbReference type="EMBL" id="AWB24689.1"/>
    </source>
</evidence>